<evidence type="ECO:0000259" key="2">
    <source>
        <dbReference type="Pfam" id="PF14368"/>
    </source>
</evidence>
<dbReference type="EMBL" id="JAAARO010000003">
    <property type="protein sequence ID" value="KAF5750145.1"/>
    <property type="molecule type" value="Genomic_DNA"/>
</dbReference>
<dbReference type="AlphaFoldDB" id="A0A7J7DUV7"/>
<organism evidence="3 4">
    <name type="scientific">Tripterygium wilfordii</name>
    <name type="common">Thunder God vine</name>
    <dbReference type="NCBI Taxonomy" id="458696"/>
    <lineage>
        <taxon>Eukaryota</taxon>
        <taxon>Viridiplantae</taxon>
        <taxon>Streptophyta</taxon>
        <taxon>Embryophyta</taxon>
        <taxon>Tracheophyta</taxon>
        <taxon>Spermatophyta</taxon>
        <taxon>Magnoliopsida</taxon>
        <taxon>eudicotyledons</taxon>
        <taxon>Gunneridae</taxon>
        <taxon>Pentapetalae</taxon>
        <taxon>rosids</taxon>
        <taxon>fabids</taxon>
        <taxon>Celastrales</taxon>
        <taxon>Celastraceae</taxon>
        <taxon>Tripterygium</taxon>
    </lineage>
</organism>
<dbReference type="SUPFAM" id="SSF47699">
    <property type="entry name" value="Bifunctional inhibitor/lipid-transfer protein/seed storage 2S albumin"/>
    <property type="match status" value="1"/>
</dbReference>
<feature type="domain" description="Bifunctional inhibitor/plant lipid transfer protein/seed storage helical" evidence="2">
    <location>
        <begin position="15"/>
        <end position="106"/>
    </location>
</feature>
<dbReference type="Proteomes" id="UP000593562">
    <property type="component" value="Unassembled WGS sequence"/>
</dbReference>
<accession>A0A7J7DUV7</accession>
<proteinExistence type="predicted"/>
<feature type="chain" id="PRO_5029539565" description="Bifunctional inhibitor/plant lipid transfer protein/seed storage helical domain-containing protein" evidence="1">
    <location>
        <begin position="30"/>
        <end position="114"/>
    </location>
</feature>
<comment type="caution">
    <text evidence="3">The sequence shown here is derived from an EMBL/GenBank/DDBJ whole genome shotgun (WGS) entry which is preliminary data.</text>
</comment>
<dbReference type="InterPro" id="IPR036312">
    <property type="entry name" value="Bifun_inhib/LTP/seed_sf"/>
</dbReference>
<dbReference type="InterPro" id="IPR016140">
    <property type="entry name" value="Bifunc_inhib/LTP/seed_store"/>
</dbReference>
<evidence type="ECO:0000256" key="1">
    <source>
        <dbReference type="SAM" id="SignalP"/>
    </source>
</evidence>
<dbReference type="PANTHER" id="PTHR33286">
    <property type="entry name" value="BIFUNCTIONAL INHIBITOR/LIPID-TRANSFER PROTEIN/SEED STORAGE 2S ALBUMIN SUPERFAMILY PROTEIN"/>
    <property type="match status" value="1"/>
</dbReference>
<dbReference type="OrthoDB" id="653734at2759"/>
<dbReference type="Pfam" id="PF14368">
    <property type="entry name" value="LTP_2"/>
    <property type="match status" value="1"/>
</dbReference>
<dbReference type="Gene3D" id="1.10.110.10">
    <property type="entry name" value="Plant lipid-transfer and hydrophobic proteins"/>
    <property type="match status" value="1"/>
</dbReference>
<evidence type="ECO:0000313" key="4">
    <source>
        <dbReference type="Proteomes" id="UP000593562"/>
    </source>
</evidence>
<protein>
    <recommendedName>
        <fullName evidence="2">Bifunctional inhibitor/plant lipid transfer protein/seed storage helical domain-containing protein</fullName>
    </recommendedName>
</protein>
<name>A0A7J7DUV7_TRIWF</name>
<dbReference type="PANTHER" id="PTHR33286:SF54">
    <property type="entry name" value="BIFUNCTIONAL INHIBITOR_LIPID-TRANSFER PROTEIN_SEED STORAGE 2S ALBUMIN SUPERFAMILY PROTEIN"/>
    <property type="match status" value="1"/>
</dbReference>
<keyword evidence="1" id="KW-0732">Signal</keyword>
<dbReference type="InParanoid" id="A0A7J7DUV7"/>
<keyword evidence="4" id="KW-1185">Reference proteome</keyword>
<gene>
    <name evidence="3" type="ORF">HS088_TW03G00477</name>
</gene>
<reference evidence="3 4" key="1">
    <citation type="journal article" date="2020" name="Nat. Commun.">
        <title>Genome of Tripterygium wilfordii and identification of cytochrome P450 involved in triptolide biosynthesis.</title>
        <authorList>
            <person name="Tu L."/>
            <person name="Su P."/>
            <person name="Zhang Z."/>
            <person name="Gao L."/>
            <person name="Wang J."/>
            <person name="Hu T."/>
            <person name="Zhou J."/>
            <person name="Zhang Y."/>
            <person name="Zhao Y."/>
            <person name="Liu Y."/>
            <person name="Song Y."/>
            <person name="Tong Y."/>
            <person name="Lu Y."/>
            <person name="Yang J."/>
            <person name="Xu C."/>
            <person name="Jia M."/>
            <person name="Peters R.J."/>
            <person name="Huang L."/>
            <person name="Gao W."/>
        </authorList>
    </citation>
    <scope>NUCLEOTIDE SEQUENCE [LARGE SCALE GENOMIC DNA]</scope>
    <source>
        <strain evidence="4">cv. XIE 37</strain>
        <tissue evidence="3">Leaf</tissue>
    </source>
</reference>
<feature type="signal peptide" evidence="1">
    <location>
        <begin position="1"/>
        <end position="29"/>
    </location>
</feature>
<evidence type="ECO:0000313" key="3">
    <source>
        <dbReference type="EMBL" id="KAF5750145.1"/>
    </source>
</evidence>
<sequence>MATLKVQSVAFTITILIAVMSETRWQVAGDKDCVDGLGILLGCQDSIVKDKPPIPPSSLCCQAVQYVGMYCPCKLMNNEGMDHLSPEKLVSAGNACGKPLLPGTKCGSYTVPPA</sequence>